<keyword evidence="2" id="KW-1185">Reference proteome</keyword>
<evidence type="ECO:0000313" key="1">
    <source>
        <dbReference type="EMBL" id="MBW0508475.1"/>
    </source>
</evidence>
<dbReference type="EMBL" id="AVOT02020342">
    <property type="protein sequence ID" value="MBW0508475.1"/>
    <property type="molecule type" value="Genomic_DNA"/>
</dbReference>
<organism evidence="1 2">
    <name type="scientific">Austropuccinia psidii MF-1</name>
    <dbReference type="NCBI Taxonomy" id="1389203"/>
    <lineage>
        <taxon>Eukaryota</taxon>
        <taxon>Fungi</taxon>
        <taxon>Dikarya</taxon>
        <taxon>Basidiomycota</taxon>
        <taxon>Pucciniomycotina</taxon>
        <taxon>Pucciniomycetes</taxon>
        <taxon>Pucciniales</taxon>
        <taxon>Sphaerophragmiaceae</taxon>
        <taxon>Austropuccinia</taxon>
    </lineage>
</organism>
<reference evidence="1" key="1">
    <citation type="submission" date="2021-03" db="EMBL/GenBank/DDBJ databases">
        <title>Draft genome sequence of rust myrtle Austropuccinia psidii MF-1, a brazilian biotype.</title>
        <authorList>
            <person name="Quecine M.C."/>
            <person name="Pachon D.M.R."/>
            <person name="Bonatelli M.L."/>
            <person name="Correr F.H."/>
            <person name="Franceschini L.M."/>
            <person name="Leite T.F."/>
            <person name="Margarido G.R.A."/>
            <person name="Almeida C.A."/>
            <person name="Ferrarezi J.A."/>
            <person name="Labate C.A."/>
        </authorList>
    </citation>
    <scope>NUCLEOTIDE SEQUENCE</scope>
    <source>
        <strain evidence="1">MF-1</strain>
    </source>
</reference>
<sequence length="124" mass="14147">MPTSTFELACASLPNPLWRLACLRAHTPLQMRLRHFPHHYLYFRTPASYSAWLTILTALRGPQWHPLPPLRLLAPTAYHPYTHGVPSQNASDTAYHPYSHIVPARHAFNAAYHPYARNALPTCL</sequence>
<protein>
    <submittedName>
        <fullName evidence="1">Uncharacterized protein</fullName>
    </submittedName>
</protein>
<comment type="caution">
    <text evidence="1">The sequence shown here is derived from an EMBL/GenBank/DDBJ whole genome shotgun (WGS) entry which is preliminary data.</text>
</comment>
<gene>
    <name evidence="1" type="ORF">O181_048190</name>
</gene>
<name>A0A9Q3DWS2_9BASI</name>
<proteinExistence type="predicted"/>
<dbReference type="AlphaFoldDB" id="A0A9Q3DWS2"/>
<evidence type="ECO:0000313" key="2">
    <source>
        <dbReference type="Proteomes" id="UP000765509"/>
    </source>
</evidence>
<accession>A0A9Q3DWS2</accession>
<dbReference type="Proteomes" id="UP000765509">
    <property type="component" value="Unassembled WGS sequence"/>
</dbReference>